<proteinExistence type="predicted"/>
<keyword evidence="2" id="KW-1185">Reference proteome</keyword>
<protein>
    <submittedName>
        <fullName evidence="1">Uncharacterized protein</fullName>
    </submittedName>
</protein>
<organism evidence="1 2">
    <name type="scientific">Paragonimus skrjabini miyazakii</name>
    <dbReference type="NCBI Taxonomy" id="59628"/>
    <lineage>
        <taxon>Eukaryota</taxon>
        <taxon>Metazoa</taxon>
        <taxon>Spiralia</taxon>
        <taxon>Lophotrochozoa</taxon>
        <taxon>Platyhelminthes</taxon>
        <taxon>Trematoda</taxon>
        <taxon>Digenea</taxon>
        <taxon>Plagiorchiida</taxon>
        <taxon>Troglotremata</taxon>
        <taxon>Troglotrematidae</taxon>
        <taxon>Paragonimus</taxon>
    </lineage>
</organism>
<accession>A0A8S9Z2F9</accession>
<dbReference type="AlphaFoldDB" id="A0A8S9Z2F9"/>
<sequence length="143" mass="15910">MSSAKPSETYGEAMAYVFEAITKNDGVANFAKVSVAYRPKRSIMLPMDQEQPRRLTESTMELSAADNATSSYTLPEGNNEALAEYHIIDVNLPPNPQLIHTSSPVVFPRLIQPMGLRPHSVLIEQRSFSPINFPSYSFLQPIP</sequence>
<dbReference type="EMBL" id="JTDE01000489">
    <property type="protein sequence ID" value="KAF7261092.1"/>
    <property type="molecule type" value="Genomic_DNA"/>
</dbReference>
<evidence type="ECO:0000313" key="2">
    <source>
        <dbReference type="Proteomes" id="UP000822476"/>
    </source>
</evidence>
<gene>
    <name evidence="1" type="ORF">EG68_02976</name>
</gene>
<dbReference type="Proteomes" id="UP000822476">
    <property type="component" value="Unassembled WGS sequence"/>
</dbReference>
<name>A0A8S9Z2F9_9TREM</name>
<evidence type="ECO:0000313" key="1">
    <source>
        <dbReference type="EMBL" id="KAF7261092.1"/>
    </source>
</evidence>
<comment type="caution">
    <text evidence="1">The sequence shown here is derived from an EMBL/GenBank/DDBJ whole genome shotgun (WGS) entry which is preliminary data.</text>
</comment>
<reference evidence="1" key="1">
    <citation type="submission" date="2019-07" db="EMBL/GenBank/DDBJ databases">
        <title>Annotation for the trematode Paragonimus miyazaki's.</title>
        <authorList>
            <person name="Choi Y.-J."/>
        </authorList>
    </citation>
    <scope>NUCLEOTIDE SEQUENCE</scope>
    <source>
        <strain evidence="1">Japan</strain>
    </source>
</reference>